<feature type="compositionally biased region" description="Acidic residues" evidence="1">
    <location>
        <begin position="726"/>
        <end position="749"/>
    </location>
</feature>
<protein>
    <submittedName>
        <fullName evidence="2">Alkaline phosphatase PhoX</fullName>
    </submittedName>
</protein>
<organism evidence="2 3">
    <name type="scientific">Halovenus rubra</name>
    <dbReference type="NCBI Taxonomy" id="869890"/>
    <lineage>
        <taxon>Archaea</taxon>
        <taxon>Methanobacteriati</taxon>
        <taxon>Methanobacteriota</taxon>
        <taxon>Stenosarchaea group</taxon>
        <taxon>Halobacteria</taxon>
        <taxon>Halobacteriales</taxon>
        <taxon>Haloarculaceae</taxon>
        <taxon>Halovenus</taxon>
    </lineage>
</organism>
<proteinExistence type="predicted"/>
<feature type="compositionally biased region" description="Acidic residues" evidence="1">
    <location>
        <begin position="696"/>
        <end position="714"/>
    </location>
</feature>
<evidence type="ECO:0000313" key="2">
    <source>
        <dbReference type="EMBL" id="MFC7124834.1"/>
    </source>
</evidence>
<sequence length="797" mass="86612">MQVSVAAAVGAGATGATTAQKDRSGRETDDDDTLTAQAPTVVGDIKRFSTTAFGAEMTGPFVFNDGTLLHSVQHPSRENPDPWDKAGVGYYKDFQFDFDGGNEDFTEPSPPEGTEQDYPRAANIEFEYLITEGEPINGGTERWGITQTPEGRDVTADSFAGTTYGESGYNPDANHFVSTNEEETKGFLFTNDENSPGNVMRTPVERTDDGKWEADADNAINTVNTTQFRKLGGTRINCYGDLSPWETPISSEEHYGHPRVGFTQTISDIEEAGTGAGLSAAAHFWNRPNPVTIQDAVNAYDEVDSWYVQGYWNLVGVEHLAYYLGAETVQAGDDNPRTPINEAYPNPYRYGYHVEIQDPAAPADEITPVKHYVMGRAAWEAPDLLPDEQTVYGCSDGDSKGVYKFVADEPIPSYDDPMDVAGTLYAISVTNEEASSGKSPAEVPLEVEWIKLGHASNQEVESWITEYDDVTQVDYLESHTDWSEGDDVTEEVLKQADLTVIEDGNQDYIPREAVLEWARQWEENGPDGVDEELRKIPFLETRAAAKEAGASIEFNKAEGVDSADGAKPGDYIYFGISEFNDNLAGPTNDGGDIALERVDGGVVYRAELESDYNVSRFEPIIVGPDFTKEEAMADVDNSLRNVDNVYAMRDGRVLCCEDGWRGGNRSYPNDGMYVYQPPQPDGSDGSASQEKQESSDSSDTDDSSDSSDTDDSSEADSATGNNSSETDTESDNSSEEPTDSSGDSDDDSESTTSNDKTESSDDDGAGFGIGGGVAGVAGVGYLLKNRFSDKVDDKPEQ</sequence>
<feature type="compositionally biased region" description="Gly residues" evidence="1">
    <location>
        <begin position="765"/>
        <end position="775"/>
    </location>
</feature>
<dbReference type="PANTHER" id="PTHR35399">
    <property type="entry name" value="SLR8030 PROTEIN"/>
    <property type="match status" value="1"/>
</dbReference>
<evidence type="ECO:0000256" key="1">
    <source>
        <dbReference type="SAM" id="MobiDB-lite"/>
    </source>
</evidence>
<accession>A0ABD5X5I3</accession>
<feature type="compositionally biased region" description="Low complexity" evidence="1">
    <location>
        <begin position="715"/>
        <end position="725"/>
    </location>
</feature>
<feature type="region of interest" description="Disordered" evidence="1">
    <location>
        <begin position="668"/>
        <end position="775"/>
    </location>
</feature>
<dbReference type="RefSeq" id="WP_267638391.1">
    <property type="nucleotide sequence ID" value="NZ_JAODIY010000013.1"/>
</dbReference>
<name>A0ABD5X5I3_9EURY</name>
<dbReference type="AlphaFoldDB" id="A0ABD5X5I3"/>
<dbReference type="PANTHER" id="PTHR35399:SF2">
    <property type="entry name" value="DUF839 DOMAIN-CONTAINING PROTEIN"/>
    <property type="match status" value="1"/>
</dbReference>
<dbReference type="Proteomes" id="UP001596414">
    <property type="component" value="Unassembled WGS sequence"/>
</dbReference>
<dbReference type="InterPro" id="IPR008557">
    <property type="entry name" value="PhoX"/>
</dbReference>
<feature type="region of interest" description="Disordered" evidence="1">
    <location>
        <begin position="1"/>
        <end position="38"/>
    </location>
</feature>
<dbReference type="EMBL" id="JBHSZQ010000002">
    <property type="protein sequence ID" value="MFC7124834.1"/>
    <property type="molecule type" value="Genomic_DNA"/>
</dbReference>
<reference evidence="2 3" key="1">
    <citation type="journal article" date="2014" name="Int. J. Syst. Evol. Microbiol.">
        <title>Complete genome sequence of Corynebacterium casei LMG S-19264T (=DSM 44701T), isolated from a smear-ripened cheese.</title>
        <authorList>
            <consortium name="US DOE Joint Genome Institute (JGI-PGF)"/>
            <person name="Walter F."/>
            <person name="Albersmeier A."/>
            <person name="Kalinowski J."/>
            <person name="Ruckert C."/>
        </authorList>
    </citation>
    <scope>NUCLEOTIDE SEQUENCE [LARGE SCALE GENOMIC DNA]</scope>
    <source>
        <strain evidence="2 3">CGMCC 4.7215</strain>
    </source>
</reference>
<evidence type="ECO:0000313" key="3">
    <source>
        <dbReference type="Proteomes" id="UP001596414"/>
    </source>
</evidence>
<feature type="compositionally biased region" description="Low complexity" evidence="1">
    <location>
        <begin position="1"/>
        <end position="19"/>
    </location>
</feature>
<comment type="caution">
    <text evidence="2">The sequence shown here is derived from an EMBL/GenBank/DDBJ whole genome shotgun (WGS) entry which is preliminary data.</text>
</comment>
<feature type="region of interest" description="Disordered" evidence="1">
    <location>
        <begin position="135"/>
        <end position="157"/>
    </location>
</feature>
<gene>
    <name evidence="2" type="ORF">ACFQJ7_02105</name>
</gene>
<dbReference type="Pfam" id="PF05787">
    <property type="entry name" value="PhoX"/>
    <property type="match status" value="1"/>
</dbReference>